<dbReference type="GO" id="GO:0005524">
    <property type="term" value="F:ATP binding"/>
    <property type="evidence" value="ECO:0007669"/>
    <property type="project" value="UniProtKB-KW"/>
</dbReference>
<evidence type="ECO:0000256" key="2">
    <source>
        <dbReference type="ARBA" id="ARBA00022840"/>
    </source>
</evidence>
<dbReference type="InterPro" id="IPR029047">
    <property type="entry name" value="HSP70_peptide-bd_sf"/>
</dbReference>
<dbReference type="PANTHER" id="PTHR19375">
    <property type="entry name" value="HEAT SHOCK PROTEIN 70KDA"/>
    <property type="match status" value="1"/>
</dbReference>
<sequence length="549" mass="59209">MEVGIDFGTTFSTICFSPSGVSGCTPVAGSVYVETQIFVPAGSSTYLIGKAAGKAYRDGVEGRLYVNPKRWVGVTRDNVERYVEKLKPTYTVKIDSGGALLIGGLGSGPDTLLRVVDVICLFLRALILECERYTSTTVTAAVVTVPADYNSFKRSFVVEALKGLGIPVRGVVNEPTAAALYSLAKSRVEDLLLAVFDFGGGTFDVSFVKKKGNILCVIFSVGDNFLGGRDIDRAIVEVIKQKIKGKVSDAKLGIFVSSMKEDLSNNNAITQHLIPVEGGVEVVDLTSDELDAIVVPFSARAVEVFKTGLDNFYPDPVIAVMTGGSSALVKVRSDVAKLPQISKVVFDSTDFRCSVACGAKVYCDILAGNSGLRLVDTLTNTLTDEVVDFQPVVIFPKGSPIPCSYTHRYTVSGDEVVYGIFEGENNRAFLNEPTFRGVSKRRGDPKETDVAQINLSTDGTVSVIVNGEEVKNQYLVPGTTNVLDSLVYKSGREDLEAKAIPEYLTTLNILPSKAFTRKNLSNKDKGFSDLRIEENFIKSAVDTDTVLYG</sequence>
<dbReference type="Gene3D" id="3.90.640.10">
    <property type="entry name" value="Actin, Chain A, domain 4"/>
    <property type="match status" value="1"/>
</dbReference>
<dbReference type="GO" id="GO:0140662">
    <property type="term" value="F:ATP-dependent protein folding chaperone"/>
    <property type="evidence" value="ECO:0007669"/>
    <property type="project" value="InterPro"/>
</dbReference>
<organism evidence="4">
    <name type="scientific">Grapevine leafroll-associated virus 3</name>
    <dbReference type="NCBI Taxonomy" id="55951"/>
    <lineage>
        <taxon>Viruses</taxon>
        <taxon>Riboviria</taxon>
        <taxon>Orthornavirae</taxon>
        <taxon>Kitrinoviricota</taxon>
        <taxon>Alsuviricetes</taxon>
        <taxon>Martellivirales</taxon>
        <taxon>Closteroviridae</taxon>
        <taxon>Ampelovirus</taxon>
        <taxon>Ampelovirus trivitis</taxon>
    </lineage>
</organism>
<keyword evidence="1 3" id="KW-0547">Nucleotide-binding</keyword>
<comment type="similarity">
    <text evidence="3">Belongs to the heat shock protein 70 family.</text>
</comment>
<dbReference type="EMBL" id="KJ174518">
    <property type="protein sequence ID" value="AIW06639.1"/>
    <property type="molecule type" value="Genomic_RNA"/>
</dbReference>
<protein>
    <submittedName>
        <fullName evidence="4">Hsp70h</fullName>
    </submittedName>
</protein>
<dbReference type="SUPFAM" id="SSF53067">
    <property type="entry name" value="Actin-like ATPase domain"/>
    <property type="match status" value="2"/>
</dbReference>
<reference evidence="4" key="1">
    <citation type="submission" date="2014-01" db="EMBL/GenBank/DDBJ databases">
        <title>Nucleotide sequencing of an Israeli isolate of Grapevine leafroll-associated virus-3.</title>
        <authorList>
            <person name="Mawassi M."/>
            <person name="Gerner I."/>
            <person name="Mookkan M."/>
        </authorList>
    </citation>
    <scope>NUCLEOTIDE SEQUENCE</scope>
</reference>
<evidence type="ECO:0000256" key="1">
    <source>
        <dbReference type="ARBA" id="ARBA00022741"/>
    </source>
</evidence>
<dbReference type="InterPro" id="IPR043129">
    <property type="entry name" value="ATPase_NBD"/>
</dbReference>
<keyword evidence="2 3" id="KW-0067">ATP-binding</keyword>
<name>A0A0C4RYR6_9CLOS</name>
<dbReference type="Pfam" id="PF00012">
    <property type="entry name" value="HSP70"/>
    <property type="match status" value="1"/>
</dbReference>
<dbReference type="InterPro" id="IPR013126">
    <property type="entry name" value="Hsp_70_fam"/>
</dbReference>
<gene>
    <name evidence="4" type="primary">ORF4</name>
</gene>
<dbReference type="Gene3D" id="3.30.420.40">
    <property type="match status" value="2"/>
</dbReference>
<evidence type="ECO:0000256" key="3">
    <source>
        <dbReference type="RuleBase" id="RU003322"/>
    </source>
</evidence>
<accession>A0A0C4RYR6</accession>
<dbReference type="SUPFAM" id="SSF100920">
    <property type="entry name" value="Heat shock protein 70kD (HSP70), peptide-binding domain"/>
    <property type="match status" value="1"/>
</dbReference>
<evidence type="ECO:0000313" key="4">
    <source>
        <dbReference type="EMBL" id="AIW06639.1"/>
    </source>
</evidence>
<dbReference type="PRINTS" id="PR00301">
    <property type="entry name" value="HEATSHOCK70"/>
</dbReference>
<proteinExistence type="inferred from homology"/>